<dbReference type="SUPFAM" id="SSF56112">
    <property type="entry name" value="Protein kinase-like (PK-like)"/>
    <property type="match status" value="1"/>
</dbReference>
<protein>
    <recommendedName>
        <fullName evidence="3">ZU5 domain-containing protein</fullName>
    </recommendedName>
</protein>
<keyword evidence="2" id="KW-1185">Reference proteome</keyword>
<comment type="caution">
    <text evidence="1">The sequence shown here is derived from an EMBL/GenBank/DDBJ whole genome shotgun (WGS) entry which is preliminary data.</text>
</comment>
<evidence type="ECO:0000313" key="2">
    <source>
        <dbReference type="Proteomes" id="UP000762676"/>
    </source>
</evidence>
<gene>
    <name evidence="1" type="ORF">ElyMa_006566400</name>
</gene>
<proteinExistence type="predicted"/>
<accession>A0AAV4IAK5</accession>
<organism evidence="1 2">
    <name type="scientific">Elysia marginata</name>
    <dbReference type="NCBI Taxonomy" id="1093978"/>
    <lineage>
        <taxon>Eukaryota</taxon>
        <taxon>Metazoa</taxon>
        <taxon>Spiralia</taxon>
        <taxon>Lophotrochozoa</taxon>
        <taxon>Mollusca</taxon>
        <taxon>Gastropoda</taxon>
        <taxon>Heterobranchia</taxon>
        <taxon>Euthyneura</taxon>
        <taxon>Panpulmonata</taxon>
        <taxon>Sacoglossa</taxon>
        <taxon>Placobranchoidea</taxon>
        <taxon>Plakobranchidae</taxon>
        <taxon>Elysia</taxon>
    </lineage>
</organism>
<reference evidence="1 2" key="1">
    <citation type="journal article" date="2021" name="Elife">
        <title>Chloroplast acquisition without the gene transfer in kleptoplastic sea slugs, Plakobranchus ocellatus.</title>
        <authorList>
            <person name="Maeda T."/>
            <person name="Takahashi S."/>
            <person name="Yoshida T."/>
            <person name="Shimamura S."/>
            <person name="Takaki Y."/>
            <person name="Nagai Y."/>
            <person name="Toyoda A."/>
            <person name="Suzuki Y."/>
            <person name="Arimoto A."/>
            <person name="Ishii H."/>
            <person name="Satoh N."/>
            <person name="Nishiyama T."/>
            <person name="Hasebe M."/>
            <person name="Maruyama T."/>
            <person name="Minagawa J."/>
            <person name="Obokata J."/>
            <person name="Shigenobu S."/>
        </authorList>
    </citation>
    <scope>NUCLEOTIDE SEQUENCE [LARGE SCALE GENOMIC DNA]</scope>
</reference>
<dbReference type="InterPro" id="IPR011009">
    <property type="entry name" value="Kinase-like_dom_sf"/>
</dbReference>
<dbReference type="Gene3D" id="3.30.200.20">
    <property type="entry name" value="Phosphorylase Kinase, domain 1"/>
    <property type="match status" value="1"/>
</dbReference>
<dbReference type="AlphaFoldDB" id="A0AAV4IAK5"/>
<dbReference type="Proteomes" id="UP000762676">
    <property type="component" value="Unassembled WGS sequence"/>
</dbReference>
<dbReference type="EMBL" id="BMAT01013189">
    <property type="protein sequence ID" value="GFS07288.1"/>
    <property type="molecule type" value="Genomic_DNA"/>
</dbReference>
<name>A0AAV4IAK5_9GAST</name>
<evidence type="ECO:0008006" key="3">
    <source>
        <dbReference type="Google" id="ProtNLM"/>
    </source>
</evidence>
<sequence>MIVWKPGKRGGGGRDELVSDGAASIVVPIEHSYLNEVLRVTSSDGSQSCVVKVFLPFAKFAGPAVPLEVERCKRQYEASVYIQSLIPDCCEAPLFCDDVNNICKQKVYLDALG</sequence>
<evidence type="ECO:0000313" key="1">
    <source>
        <dbReference type="EMBL" id="GFS07288.1"/>
    </source>
</evidence>